<gene>
    <name evidence="2" type="ordered locus">Afer_0832</name>
</gene>
<dbReference type="InterPro" id="IPR000073">
    <property type="entry name" value="AB_hydrolase_1"/>
</dbReference>
<dbReference type="KEGG" id="afo:Afer_0832"/>
<dbReference type="SUPFAM" id="SSF53474">
    <property type="entry name" value="alpha/beta-Hydrolases"/>
    <property type="match status" value="1"/>
</dbReference>
<dbReference type="InterPro" id="IPR050266">
    <property type="entry name" value="AB_hydrolase_sf"/>
</dbReference>
<dbReference type="PANTHER" id="PTHR43798">
    <property type="entry name" value="MONOACYLGLYCEROL LIPASE"/>
    <property type="match status" value="1"/>
</dbReference>
<dbReference type="Pfam" id="PF12697">
    <property type="entry name" value="Abhydrolase_6"/>
    <property type="match status" value="1"/>
</dbReference>
<evidence type="ECO:0000313" key="3">
    <source>
        <dbReference type="Proteomes" id="UP000000771"/>
    </source>
</evidence>
<dbReference type="STRING" id="525909.Afer_0832"/>
<organism evidence="2 3">
    <name type="scientific">Acidimicrobium ferrooxidans (strain DSM 10331 / JCM 15462 / NBRC 103882 / ICP)</name>
    <dbReference type="NCBI Taxonomy" id="525909"/>
    <lineage>
        <taxon>Bacteria</taxon>
        <taxon>Bacillati</taxon>
        <taxon>Actinomycetota</taxon>
        <taxon>Acidimicrobiia</taxon>
        <taxon>Acidimicrobiales</taxon>
        <taxon>Acidimicrobiaceae</taxon>
        <taxon>Acidimicrobium</taxon>
    </lineage>
</organism>
<feature type="domain" description="AB hydrolase-1" evidence="1">
    <location>
        <begin position="7"/>
        <end position="215"/>
    </location>
</feature>
<evidence type="ECO:0000259" key="1">
    <source>
        <dbReference type="Pfam" id="PF12697"/>
    </source>
</evidence>
<dbReference type="RefSeq" id="WP_015798267.1">
    <property type="nucleotide sequence ID" value="NC_013124.1"/>
</dbReference>
<reference evidence="2 3" key="1">
    <citation type="journal article" date="2009" name="Stand. Genomic Sci.">
        <title>Complete genome sequence of Acidimicrobium ferrooxidans type strain (ICP).</title>
        <authorList>
            <person name="Clum A."/>
            <person name="Nolan M."/>
            <person name="Lang E."/>
            <person name="Glavina Del Rio T."/>
            <person name="Tice H."/>
            <person name="Copeland A."/>
            <person name="Cheng J.F."/>
            <person name="Lucas S."/>
            <person name="Chen F."/>
            <person name="Bruce D."/>
            <person name="Goodwin L."/>
            <person name="Pitluck S."/>
            <person name="Ivanova N."/>
            <person name="Mavrommatis K."/>
            <person name="Mikhailova N."/>
            <person name="Pati A."/>
            <person name="Chen A."/>
            <person name="Palaniappan K."/>
            <person name="Goker M."/>
            <person name="Spring S."/>
            <person name="Land M."/>
            <person name="Hauser L."/>
            <person name="Chang Y.J."/>
            <person name="Jeffries C.C."/>
            <person name="Chain P."/>
            <person name="Bristow J."/>
            <person name="Eisen J.A."/>
            <person name="Markowitz V."/>
            <person name="Hugenholtz P."/>
            <person name="Kyrpides N.C."/>
            <person name="Klenk H.P."/>
            <person name="Lapidus A."/>
        </authorList>
    </citation>
    <scope>NUCLEOTIDE SEQUENCE [LARGE SCALE GENOMIC DNA]</scope>
    <source>
        <strain evidence="3">DSM 10331 / JCM 15462 / NBRC 103882 / ICP</strain>
    </source>
</reference>
<dbReference type="PANTHER" id="PTHR43798:SF33">
    <property type="entry name" value="HYDROLASE, PUTATIVE (AFU_ORTHOLOGUE AFUA_2G14860)-RELATED"/>
    <property type="match status" value="1"/>
</dbReference>
<dbReference type="eggNOG" id="COG1073">
    <property type="taxonomic scope" value="Bacteria"/>
</dbReference>
<proteinExistence type="predicted"/>
<accession>C7LYH0</accession>
<dbReference type="AlphaFoldDB" id="C7LYH0"/>
<protein>
    <submittedName>
        <fullName evidence="2">Alpha/beta hydrolase fold protein</fullName>
    </submittedName>
</protein>
<sequence>MSGVRKVLALHGQPGSGRSFDPVARWLGRLEFDAPDRPGWGSNPLAPRELVAQASWAKERIDGPTVLVGYSFGAAIAALVAPTCPAVAGVVLVAPAVTRAALVWSDRLLARAGVGHVAGSLIAAVAERSVPAALSARARQAFLVEQRSLLDTIDQVETSLRRLDVPVIVVAGARDRVVPPRGALRLLECVPQARLVVSRGGHDQLADEAAVVADAVRSLASERSA</sequence>
<name>C7LYH0_ACIFD</name>
<dbReference type="EMBL" id="CP001631">
    <property type="protein sequence ID" value="ACU53778.1"/>
    <property type="molecule type" value="Genomic_DNA"/>
</dbReference>
<dbReference type="Gene3D" id="3.40.50.1820">
    <property type="entry name" value="alpha/beta hydrolase"/>
    <property type="match status" value="1"/>
</dbReference>
<dbReference type="HOGENOM" id="CLU_1227757_0_0_11"/>
<keyword evidence="2" id="KW-0378">Hydrolase</keyword>
<dbReference type="GO" id="GO:0016020">
    <property type="term" value="C:membrane"/>
    <property type="evidence" value="ECO:0007669"/>
    <property type="project" value="TreeGrafter"/>
</dbReference>
<dbReference type="GO" id="GO:0016787">
    <property type="term" value="F:hydrolase activity"/>
    <property type="evidence" value="ECO:0007669"/>
    <property type="project" value="UniProtKB-KW"/>
</dbReference>
<evidence type="ECO:0000313" key="2">
    <source>
        <dbReference type="EMBL" id="ACU53778.1"/>
    </source>
</evidence>
<dbReference type="Proteomes" id="UP000000771">
    <property type="component" value="Chromosome"/>
</dbReference>
<keyword evidence="3" id="KW-1185">Reference proteome</keyword>
<dbReference type="InterPro" id="IPR029058">
    <property type="entry name" value="AB_hydrolase_fold"/>
</dbReference>